<dbReference type="NCBIfam" id="TIGR03915">
    <property type="entry name" value="SAM_7_link_chp"/>
    <property type="match status" value="1"/>
</dbReference>
<dbReference type="AlphaFoldDB" id="A0A562DIF6"/>
<organism evidence="3 4">
    <name type="scientific">Pseudoxanthomonas taiwanensis J19</name>
    <dbReference type="NCBI Taxonomy" id="935569"/>
    <lineage>
        <taxon>Bacteria</taxon>
        <taxon>Pseudomonadati</taxon>
        <taxon>Pseudomonadota</taxon>
        <taxon>Gammaproteobacteria</taxon>
        <taxon>Lysobacterales</taxon>
        <taxon>Lysobacteraceae</taxon>
        <taxon>Pseudoxanthomonas</taxon>
    </lineage>
</organism>
<dbReference type="InterPro" id="IPR025404">
    <property type="entry name" value="DUF4130"/>
</dbReference>
<feature type="compositionally biased region" description="Basic and acidic residues" evidence="1">
    <location>
        <begin position="254"/>
        <end position="264"/>
    </location>
</feature>
<evidence type="ECO:0000259" key="2">
    <source>
        <dbReference type="Pfam" id="PF13566"/>
    </source>
</evidence>
<dbReference type="Proteomes" id="UP000321583">
    <property type="component" value="Unassembled WGS sequence"/>
</dbReference>
<sequence length="273" mass="31277">MSGYRAQLDPPWDLGAWRDAARRAFAAGLAPEQVDWSGDAQGGLLPWPELARAPLAAGVPALAVAPAFLELAARVLCHRDPGRHALLYRMLWRIGHGERRLLERSTDADVASARALEQAVRRDSHKMKAFVRFRAVPGEEEAYIAWFEPEHWILDRVAPFFARRFAGMRWTIVTPYRSVRWDDGQLWAGPGGLRADVPADDAQDGLWRTYYASIFNPARLNTRMMRQEMPQKYWHLLPETRLLPALVREAGARVRQMAEREPQPPRRRMPRRS</sequence>
<accession>A0A562DIF6</accession>
<evidence type="ECO:0000313" key="4">
    <source>
        <dbReference type="Proteomes" id="UP000321583"/>
    </source>
</evidence>
<evidence type="ECO:0000256" key="1">
    <source>
        <dbReference type="SAM" id="MobiDB-lite"/>
    </source>
</evidence>
<feature type="domain" description="DUF4130" evidence="2">
    <location>
        <begin position="82"/>
        <end position="239"/>
    </location>
</feature>
<comment type="caution">
    <text evidence="3">The sequence shown here is derived from an EMBL/GenBank/DDBJ whole genome shotgun (WGS) entry which is preliminary data.</text>
</comment>
<gene>
    <name evidence="3" type="ORF">L613_003800000270</name>
</gene>
<proteinExistence type="predicted"/>
<dbReference type="InterPro" id="IPR023875">
    <property type="entry name" value="DNA_repair_put"/>
</dbReference>
<dbReference type="EMBL" id="VLJS01000067">
    <property type="protein sequence ID" value="TWH09440.1"/>
    <property type="molecule type" value="Genomic_DNA"/>
</dbReference>
<name>A0A562DIF6_9GAMM</name>
<evidence type="ECO:0000313" key="3">
    <source>
        <dbReference type="EMBL" id="TWH09440.1"/>
    </source>
</evidence>
<protein>
    <submittedName>
        <fullName evidence="3">DNA polymerase</fullName>
    </submittedName>
</protein>
<dbReference type="Pfam" id="PF13566">
    <property type="entry name" value="DUF4130"/>
    <property type="match status" value="1"/>
</dbReference>
<feature type="region of interest" description="Disordered" evidence="1">
    <location>
        <begin position="254"/>
        <end position="273"/>
    </location>
</feature>
<reference evidence="3 4" key="1">
    <citation type="submission" date="2019-07" db="EMBL/GenBank/DDBJ databases">
        <title>Genome sequencing of lignin-degrading bacterial isolates.</title>
        <authorList>
            <person name="Gladden J."/>
        </authorList>
    </citation>
    <scope>NUCLEOTIDE SEQUENCE [LARGE SCALE GENOMIC DNA]</scope>
    <source>
        <strain evidence="3 4">J19</strain>
    </source>
</reference>
<keyword evidence="4" id="KW-1185">Reference proteome</keyword>
<dbReference type="OrthoDB" id="5290748at2"/>